<feature type="domain" description="RelA/SpoT" evidence="1">
    <location>
        <begin position="51"/>
        <end position="178"/>
    </location>
</feature>
<sequence>MNAEQFASWLTEHRQVLETWGKFVTSAVCEQLQREMSPEHYSKFLKIRPEPRVKEEASALRKLEKKRYAHPAVQMTDLVGVRFVTLLRSDLELLDRVIIRSNQWSCTRDRHFEQEVFADPEVFDYQSVHYVVRCPEDTDIDGVLVPAETACEIQVRTLLQHAYAELVHDRVYKPSVRVPVNAKRMVARCMALMESTDDFFCQAVQEIDAVVSTREQLLRVARESYELLGLGPGVEMPHLAAHLIDTYLHLLDTAQQSEIKQFSSITILRKRIVERAATREFFAEPVCLLVYWLVKNHHPEVMDRWDLPGYQVDLESICSDLGMSGR</sequence>
<reference evidence="2 3" key="1">
    <citation type="submission" date="2018-07" db="EMBL/GenBank/DDBJ databases">
        <authorList>
            <person name="Peeters C."/>
        </authorList>
    </citation>
    <scope>NUCLEOTIDE SEQUENCE [LARGE SCALE GENOMIC DNA]</scope>
    <source>
        <strain evidence="2 3">LMG 30378</strain>
    </source>
</reference>
<dbReference type="Proteomes" id="UP000289465">
    <property type="component" value="Unassembled WGS sequence"/>
</dbReference>
<dbReference type="InterPro" id="IPR043519">
    <property type="entry name" value="NT_sf"/>
</dbReference>
<dbReference type="OrthoDB" id="9789634at2"/>
<dbReference type="CDD" id="cd05399">
    <property type="entry name" value="NT_Rel-Spo_like"/>
    <property type="match status" value="1"/>
</dbReference>
<accession>A0A446CFK3</accession>
<dbReference type="Pfam" id="PF04607">
    <property type="entry name" value="RelA_SpoT"/>
    <property type="match status" value="1"/>
</dbReference>
<dbReference type="AlphaFoldDB" id="A0A446CFK3"/>
<dbReference type="Gene3D" id="3.30.460.10">
    <property type="entry name" value="Beta Polymerase, domain 2"/>
    <property type="match status" value="1"/>
</dbReference>
<dbReference type="EMBL" id="UFQC01000010">
    <property type="protein sequence ID" value="SSW66660.1"/>
    <property type="molecule type" value="Genomic_DNA"/>
</dbReference>
<dbReference type="PANTHER" id="PTHR41773">
    <property type="entry name" value="GTP PYROPHOSPHATASE-RELATED"/>
    <property type="match status" value="1"/>
</dbReference>
<evidence type="ECO:0000313" key="2">
    <source>
        <dbReference type="EMBL" id="SSW66660.1"/>
    </source>
</evidence>
<evidence type="ECO:0000313" key="3">
    <source>
        <dbReference type="Proteomes" id="UP000289465"/>
    </source>
</evidence>
<dbReference type="GO" id="GO:0015969">
    <property type="term" value="P:guanosine tetraphosphate metabolic process"/>
    <property type="evidence" value="ECO:0007669"/>
    <property type="project" value="InterPro"/>
</dbReference>
<proteinExistence type="predicted"/>
<gene>
    <name evidence="2" type="ORF">AVE30378_02199</name>
</gene>
<protein>
    <recommendedName>
        <fullName evidence="1">RelA/SpoT domain-containing protein</fullName>
    </recommendedName>
</protein>
<name>A0A446CFK3_9BURK</name>
<dbReference type="InterPro" id="IPR007685">
    <property type="entry name" value="RelA_SpoT"/>
</dbReference>
<organism evidence="2 3">
    <name type="scientific">Achromobacter veterisilvae</name>
    <dbReference type="NCBI Taxonomy" id="2069367"/>
    <lineage>
        <taxon>Bacteria</taxon>
        <taxon>Pseudomonadati</taxon>
        <taxon>Pseudomonadota</taxon>
        <taxon>Betaproteobacteria</taxon>
        <taxon>Burkholderiales</taxon>
        <taxon>Alcaligenaceae</taxon>
        <taxon>Achromobacter</taxon>
    </lineage>
</organism>
<evidence type="ECO:0000259" key="1">
    <source>
        <dbReference type="SMART" id="SM00954"/>
    </source>
</evidence>
<dbReference type="RefSeq" id="WP_129240905.1">
    <property type="nucleotide sequence ID" value="NZ_UFQC01000010.1"/>
</dbReference>
<dbReference type="SMART" id="SM00954">
    <property type="entry name" value="RelA_SpoT"/>
    <property type="match status" value="1"/>
</dbReference>
<dbReference type="SUPFAM" id="SSF81301">
    <property type="entry name" value="Nucleotidyltransferase"/>
    <property type="match status" value="1"/>
</dbReference>
<dbReference type="PANTHER" id="PTHR41773:SF1">
    <property type="entry name" value="RELA_SPOT DOMAIN-CONTAINING PROTEIN"/>
    <property type="match status" value="1"/>
</dbReference>